<evidence type="ECO:0000256" key="1">
    <source>
        <dbReference type="SAM" id="Phobius"/>
    </source>
</evidence>
<dbReference type="EMBL" id="JASPKY010000885">
    <property type="protein sequence ID" value="KAK9680544.1"/>
    <property type="molecule type" value="Genomic_DNA"/>
</dbReference>
<organism evidence="2 3">
    <name type="scientific">Popillia japonica</name>
    <name type="common">Japanese beetle</name>
    <dbReference type="NCBI Taxonomy" id="7064"/>
    <lineage>
        <taxon>Eukaryota</taxon>
        <taxon>Metazoa</taxon>
        <taxon>Ecdysozoa</taxon>
        <taxon>Arthropoda</taxon>
        <taxon>Hexapoda</taxon>
        <taxon>Insecta</taxon>
        <taxon>Pterygota</taxon>
        <taxon>Neoptera</taxon>
        <taxon>Endopterygota</taxon>
        <taxon>Coleoptera</taxon>
        <taxon>Polyphaga</taxon>
        <taxon>Scarabaeiformia</taxon>
        <taxon>Scarabaeidae</taxon>
        <taxon>Rutelinae</taxon>
        <taxon>Popillia</taxon>
    </lineage>
</organism>
<keyword evidence="1" id="KW-0812">Transmembrane</keyword>
<evidence type="ECO:0000313" key="2">
    <source>
        <dbReference type="EMBL" id="KAK9680544.1"/>
    </source>
</evidence>
<evidence type="ECO:0000313" key="3">
    <source>
        <dbReference type="Proteomes" id="UP001458880"/>
    </source>
</evidence>
<keyword evidence="1" id="KW-0472">Membrane</keyword>
<reference evidence="2 3" key="1">
    <citation type="journal article" date="2024" name="BMC Genomics">
        <title>De novo assembly and annotation of Popillia japonica's genome with initial clues to its potential as an invasive pest.</title>
        <authorList>
            <person name="Cucini C."/>
            <person name="Boschi S."/>
            <person name="Funari R."/>
            <person name="Cardaioli E."/>
            <person name="Iannotti N."/>
            <person name="Marturano G."/>
            <person name="Paoli F."/>
            <person name="Bruttini M."/>
            <person name="Carapelli A."/>
            <person name="Frati F."/>
            <person name="Nardi F."/>
        </authorList>
    </citation>
    <scope>NUCLEOTIDE SEQUENCE [LARGE SCALE GENOMIC DNA]</scope>
    <source>
        <strain evidence="2">DMR45628</strain>
    </source>
</reference>
<proteinExistence type="predicted"/>
<protein>
    <submittedName>
        <fullName evidence="2">Uncharacterized protein</fullName>
    </submittedName>
</protein>
<comment type="caution">
    <text evidence="2">The sequence shown here is derived from an EMBL/GenBank/DDBJ whole genome shotgun (WGS) entry which is preliminary data.</text>
</comment>
<dbReference type="Proteomes" id="UP001458880">
    <property type="component" value="Unassembled WGS sequence"/>
</dbReference>
<keyword evidence="3" id="KW-1185">Reference proteome</keyword>
<sequence>MMDLYPGTSLLRIWSFFVYLGQPHLVYLRLFLQLSRKGNCRKSSHFRYVLLLEYSLECTAHLYYVYVLT</sequence>
<keyword evidence="1" id="KW-1133">Transmembrane helix</keyword>
<dbReference type="AlphaFoldDB" id="A0AAW1HVB3"/>
<name>A0AAW1HVB3_POPJA</name>
<gene>
    <name evidence="2" type="ORF">QE152_g39010</name>
</gene>
<accession>A0AAW1HVB3</accession>
<feature type="transmembrane region" description="Helical" evidence="1">
    <location>
        <begin position="12"/>
        <end position="32"/>
    </location>
</feature>